<dbReference type="InterPro" id="IPR021214">
    <property type="entry name" value="DUF2568"/>
</dbReference>
<evidence type="ECO:0000313" key="2">
    <source>
        <dbReference type="EMBL" id="OIJ96842.1"/>
    </source>
</evidence>
<feature type="transmembrane region" description="Helical" evidence="1">
    <location>
        <begin position="12"/>
        <end position="31"/>
    </location>
</feature>
<dbReference type="OrthoDB" id="4557830at2"/>
<gene>
    <name evidence="2" type="ORF">BIV23_31985</name>
</gene>
<keyword evidence="1" id="KW-0812">Transmembrane</keyword>
<feature type="transmembrane region" description="Helical" evidence="1">
    <location>
        <begin position="77"/>
        <end position="94"/>
    </location>
</feature>
<dbReference type="AlphaFoldDB" id="A0A1S2PTE2"/>
<dbReference type="Proteomes" id="UP000179642">
    <property type="component" value="Unassembled WGS sequence"/>
</dbReference>
<keyword evidence="1" id="KW-0472">Membrane</keyword>
<organism evidence="2 3">
    <name type="scientific">Streptomyces monashensis</name>
    <dbReference type="NCBI Taxonomy" id="1678012"/>
    <lineage>
        <taxon>Bacteria</taxon>
        <taxon>Bacillati</taxon>
        <taxon>Actinomycetota</taxon>
        <taxon>Actinomycetes</taxon>
        <taxon>Kitasatosporales</taxon>
        <taxon>Streptomycetaceae</taxon>
        <taxon>Streptomyces</taxon>
    </lineage>
</organism>
<dbReference type="RefSeq" id="WP_071384477.1">
    <property type="nucleotide sequence ID" value="NZ_MLYO01000060.1"/>
</dbReference>
<dbReference type="Pfam" id="PF10823">
    <property type="entry name" value="DUF2568"/>
    <property type="match status" value="1"/>
</dbReference>
<evidence type="ECO:0000313" key="3">
    <source>
        <dbReference type="Proteomes" id="UP000179642"/>
    </source>
</evidence>
<accession>A0A1S2PTE2</accession>
<evidence type="ECO:0008006" key="4">
    <source>
        <dbReference type="Google" id="ProtNLM"/>
    </source>
</evidence>
<reference evidence="2 3" key="1">
    <citation type="submission" date="2016-10" db="EMBL/GenBank/DDBJ databases">
        <title>Genome sequence of Streptomyces sp. MUSC 1.</title>
        <authorList>
            <person name="Lee L.-H."/>
            <person name="Ser H.-L."/>
            <person name="Law J.W.-F."/>
        </authorList>
    </citation>
    <scope>NUCLEOTIDE SEQUENCE [LARGE SCALE GENOMIC DNA]</scope>
    <source>
        <strain evidence="2 3">MUSC 1</strain>
    </source>
</reference>
<comment type="caution">
    <text evidence="2">The sequence shown here is derived from an EMBL/GenBank/DDBJ whole genome shotgun (WGS) entry which is preliminary data.</text>
</comment>
<evidence type="ECO:0000256" key="1">
    <source>
        <dbReference type="SAM" id="Phobius"/>
    </source>
</evidence>
<keyword evidence="1" id="KW-1133">Transmembrane helix</keyword>
<sequence>MTLALADNGAMLAVRFLLELTSLVCFAIWAWRVVPNPWRWIAVVLVPVVIGWAWGSFTVPHDPSRSGASDYHTPGPLRLLLELAVFFGAVAALYHARLRRAARGLLVVMVLYQVLAYDRIGWLLSH</sequence>
<dbReference type="EMBL" id="MLYO01000060">
    <property type="protein sequence ID" value="OIJ96842.1"/>
    <property type="molecule type" value="Genomic_DNA"/>
</dbReference>
<feature type="transmembrane region" description="Helical" evidence="1">
    <location>
        <begin position="106"/>
        <end position="124"/>
    </location>
</feature>
<proteinExistence type="predicted"/>
<feature type="transmembrane region" description="Helical" evidence="1">
    <location>
        <begin position="38"/>
        <end position="57"/>
    </location>
</feature>
<keyword evidence="3" id="KW-1185">Reference proteome</keyword>
<protein>
    <recommendedName>
        <fullName evidence="4">DUF2568 domain-containing protein</fullName>
    </recommendedName>
</protein>
<name>A0A1S2PTE2_9ACTN</name>